<proteinExistence type="predicted"/>
<gene>
    <name evidence="1" type="ORF">HPB47_015256</name>
</gene>
<sequence>MRVGGKWNLLKHLLNESHSNSNKSQVISRVLHEGRQSETEDAIFEALTNKYLPIGTSSQADYPSYKRHSCLELNEPFTVNEVRDVLRNLNGRSAPKPRWHLQLGASKPERRLH</sequence>
<evidence type="ECO:0000313" key="2">
    <source>
        <dbReference type="Proteomes" id="UP000805193"/>
    </source>
</evidence>
<reference evidence="1 2" key="1">
    <citation type="journal article" date="2020" name="Cell">
        <title>Large-Scale Comparative Analyses of Tick Genomes Elucidate Their Genetic Diversity and Vector Capacities.</title>
        <authorList>
            <consortium name="Tick Genome and Microbiome Consortium (TIGMIC)"/>
            <person name="Jia N."/>
            <person name="Wang J."/>
            <person name="Shi W."/>
            <person name="Du L."/>
            <person name="Sun Y."/>
            <person name="Zhan W."/>
            <person name="Jiang J.F."/>
            <person name="Wang Q."/>
            <person name="Zhang B."/>
            <person name="Ji P."/>
            <person name="Bell-Sakyi L."/>
            <person name="Cui X.M."/>
            <person name="Yuan T.T."/>
            <person name="Jiang B.G."/>
            <person name="Yang W.F."/>
            <person name="Lam T.T."/>
            <person name="Chang Q.C."/>
            <person name="Ding S.J."/>
            <person name="Wang X.J."/>
            <person name="Zhu J.G."/>
            <person name="Ruan X.D."/>
            <person name="Zhao L."/>
            <person name="Wei J.T."/>
            <person name="Ye R.Z."/>
            <person name="Que T.C."/>
            <person name="Du C.H."/>
            <person name="Zhou Y.H."/>
            <person name="Cheng J.X."/>
            <person name="Dai P.F."/>
            <person name="Guo W.B."/>
            <person name="Han X.H."/>
            <person name="Huang E.J."/>
            <person name="Li L.F."/>
            <person name="Wei W."/>
            <person name="Gao Y.C."/>
            <person name="Liu J.Z."/>
            <person name="Shao H.Z."/>
            <person name="Wang X."/>
            <person name="Wang C.C."/>
            <person name="Yang T.C."/>
            <person name="Huo Q.B."/>
            <person name="Li W."/>
            <person name="Chen H.Y."/>
            <person name="Chen S.E."/>
            <person name="Zhou L.G."/>
            <person name="Ni X.B."/>
            <person name="Tian J.H."/>
            <person name="Sheng Y."/>
            <person name="Liu T."/>
            <person name="Pan Y.S."/>
            <person name="Xia L.Y."/>
            <person name="Li J."/>
            <person name="Zhao F."/>
            <person name="Cao W.C."/>
        </authorList>
    </citation>
    <scope>NUCLEOTIDE SEQUENCE [LARGE SCALE GENOMIC DNA]</scope>
    <source>
        <strain evidence="1">Iper-2018</strain>
    </source>
</reference>
<protein>
    <submittedName>
        <fullName evidence="1">Uncharacterized protein</fullName>
    </submittedName>
</protein>
<dbReference type="EMBL" id="JABSTQ010003791">
    <property type="protein sequence ID" value="KAG0443131.1"/>
    <property type="molecule type" value="Genomic_DNA"/>
</dbReference>
<comment type="caution">
    <text evidence="1">The sequence shown here is derived from an EMBL/GenBank/DDBJ whole genome shotgun (WGS) entry which is preliminary data.</text>
</comment>
<evidence type="ECO:0000313" key="1">
    <source>
        <dbReference type="EMBL" id="KAG0443131.1"/>
    </source>
</evidence>
<name>A0AC60QTZ5_IXOPE</name>
<organism evidence="1 2">
    <name type="scientific">Ixodes persulcatus</name>
    <name type="common">Taiga tick</name>
    <dbReference type="NCBI Taxonomy" id="34615"/>
    <lineage>
        <taxon>Eukaryota</taxon>
        <taxon>Metazoa</taxon>
        <taxon>Ecdysozoa</taxon>
        <taxon>Arthropoda</taxon>
        <taxon>Chelicerata</taxon>
        <taxon>Arachnida</taxon>
        <taxon>Acari</taxon>
        <taxon>Parasitiformes</taxon>
        <taxon>Ixodida</taxon>
        <taxon>Ixodoidea</taxon>
        <taxon>Ixodidae</taxon>
        <taxon>Ixodinae</taxon>
        <taxon>Ixodes</taxon>
    </lineage>
</organism>
<accession>A0AC60QTZ5</accession>
<dbReference type="Proteomes" id="UP000805193">
    <property type="component" value="Unassembled WGS sequence"/>
</dbReference>
<keyword evidence="2" id="KW-1185">Reference proteome</keyword>